<evidence type="ECO:0000256" key="5">
    <source>
        <dbReference type="ARBA" id="ARBA00023180"/>
    </source>
</evidence>
<dbReference type="CDD" id="cd01837">
    <property type="entry name" value="SGNH_plant_lipase_like"/>
    <property type="match status" value="1"/>
</dbReference>
<sequence>MAATIRLVDGLVLFLFILIVVKSGADQEILKLQKPRLITCKFDKIYQLGDSLSDTGNCFRERLCGSNSFCSRPPYGMNFFHKPTGRCSNGMLIIDFIVLESGLPLLNPYKLQSANFRHGANFAVAGATALPNEILANKKIVNSALTNSSLSVQLEWMSSHFHTTCSPDCPEKLNKSLFLVGEIGGNEFIYGLSQGKTMDESRRMVPQVVQTIIHGVKRVIGFGATRIVVPGNFPIGCHPIFLTKFMSNNSTAYDEYRCLKDLNNFAIYYNHHLQQAIDELKREYPNITLIYGDYYNAYLWLLQNAGTIGFDKNSLQKACCGTGGDYNFDIHKKCGAPGVQVCADPNTYISWDGVHLTQKAYSCLLFHFRTFSSVNPLSFPVNPARRISLLLSTCGREGNVRLGSSIHASILKDPQFVFPENQFNTHEALVVWNSLPTMYARCGFVNNGDFKMGFGYFKLMMGTGIFKFDHASLTIILSACDRLDFIMVNKMMHVLVILSGLEREISVSNALITSYFRCGWANSGRQVFDEMVVRNVISWTAVISGLAKNEFCEESLDLLVKMQSAFVEPNYLTYLSALLACSGMKALKEARQIHGIVWKLGFQSDLCIESALMDVYSKCGSVQDAWQMFESAEVLDTIAMTVMLVGFAQNGYEEEALQIFVKMVKAGVDIDPDVVSAILGVFGSDTSLGVDRSALQANPGAGCSCDLVECSATSLSVKKRRHGLS</sequence>
<comment type="similarity">
    <text evidence="1">Belongs to the 'GDSL' lipolytic enzyme family.</text>
</comment>
<evidence type="ECO:0000256" key="6">
    <source>
        <dbReference type="PROSITE-ProRule" id="PRU00708"/>
    </source>
</evidence>
<feature type="repeat" description="PPR" evidence="6">
    <location>
        <begin position="636"/>
        <end position="670"/>
    </location>
</feature>
<dbReference type="InterPro" id="IPR011990">
    <property type="entry name" value="TPR-like_helical_dom_sf"/>
</dbReference>
<proteinExistence type="inferred from homology"/>
<accession>A0A9Q1L8F8</accession>
<dbReference type="GO" id="GO:0016788">
    <property type="term" value="F:hydrolase activity, acting on ester bonds"/>
    <property type="evidence" value="ECO:0007669"/>
    <property type="project" value="InterPro"/>
</dbReference>
<keyword evidence="2 7" id="KW-0732">Signal</keyword>
<keyword evidence="5" id="KW-0325">Glycoprotein</keyword>
<keyword evidence="3" id="KW-0677">Repeat</keyword>
<dbReference type="OrthoDB" id="1600564at2759"/>
<dbReference type="PROSITE" id="PS51375">
    <property type="entry name" value="PPR"/>
    <property type="match status" value="2"/>
</dbReference>
<dbReference type="Pfam" id="PF01535">
    <property type="entry name" value="PPR"/>
    <property type="match status" value="4"/>
</dbReference>
<dbReference type="EMBL" id="JAJAGQ010000022">
    <property type="protein sequence ID" value="KAJ8529491.1"/>
    <property type="molecule type" value="Genomic_DNA"/>
</dbReference>
<reference evidence="9" key="1">
    <citation type="journal article" date="2023" name="Proc. Natl. Acad. Sci. U.S.A.">
        <title>Genomic and structural basis for evolution of tropane alkaloid biosynthesis.</title>
        <authorList>
            <person name="Wanga Y.-J."/>
            <person name="Taina T."/>
            <person name="Yua J.-Y."/>
            <person name="Lia J."/>
            <person name="Xua B."/>
            <person name="Chenc J."/>
            <person name="D'Auriad J.C."/>
            <person name="Huanga J.-P."/>
            <person name="Huanga S.-X."/>
        </authorList>
    </citation>
    <scope>NUCLEOTIDE SEQUENCE [LARGE SCALE GENOMIC DNA]</scope>
    <source>
        <strain evidence="9">cv. KIB-2019</strain>
    </source>
</reference>
<evidence type="ECO:0000256" key="7">
    <source>
        <dbReference type="SAM" id="SignalP"/>
    </source>
</evidence>
<dbReference type="PANTHER" id="PTHR22835:SF517">
    <property type="entry name" value="GDSL-LIKE LIPASE_ACYLHYDROLASE FAMILY PROTEIN, EXPRESSED"/>
    <property type="match status" value="1"/>
</dbReference>
<dbReference type="InterPro" id="IPR001087">
    <property type="entry name" value="GDSL"/>
</dbReference>
<dbReference type="AlphaFoldDB" id="A0A9Q1L8F8"/>
<dbReference type="Gene3D" id="1.25.40.10">
    <property type="entry name" value="Tetratricopeptide repeat domain"/>
    <property type="match status" value="1"/>
</dbReference>
<keyword evidence="9" id="KW-1185">Reference proteome</keyword>
<dbReference type="InterPro" id="IPR035669">
    <property type="entry name" value="SGNH_plant_lipase-like"/>
</dbReference>
<protein>
    <submittedName>
        <fullName evidence="8">Uncharacterized protein</fullName>
    </submittedName>
</protein>
<name>A0A9Q1L8F8_9SOLA</name>
<dbReference type="InterPro" id="IPR036514">
    <property type="entry name" value="SGNH_hydro_sf"/>
</dbReference>
<comment type="caution">
    <text evidence="8">The sequence shown here is derived from an EMBL/GenBank/DDBJ whole genome shotgun (WGS) entry which is preliminary data.</text>
</comment>
<gene>
    <name evidence="8" type="ORF">K7X08_036326</name>
</gene>
<dbReference type="NCBIfam" id="TIGR00756">
    <property type="entry name" value="PPR"/>
    <property type="match status" value="2"/>
</dbReference>
<evidence type="ECO:0000256" key="2">
    <source>
        <dbReference type="ARBA" id="ARBA00022729"/>
    </source>
</evidence>
<feature type="chain" id="PRO_5040212801" evidence="7">
    <location>
        <begin position="26"/>
        <end position="725"/>
    </location>
</feature>
<feature type="repeat" description="PPR" evidence="6">
    <location>
        <begin position="535"/>
        <end position="569"/>
    </location>
</feature>
<evidence type="ECO:0000313" key="9">
    <source>
        <dbReference type="Proteomes" id="UP001152561"/>
    </source>
</evidence>
<dbReference type="SUPFAM" id="SSF52266">
    <property type="entry name" value="SGNH hydrolase"/>
    <property type="match status" value="1"/>
</dbReference>
<organism evidence="8 9">
    <name type="scientific">Anisodus acutangulus</name>
    <dbReference type="NCBI Taxonomy" id="402998"/>
    <lineage>
        <taxon>Eukaryota</taxon>
        <taxon>Viridiplantae</taxon>
        <taxon>Streptophyta</taxon>
        <taxon>Embryophyta</taxon>
        <taxon>Tracheophyta</taxon>
        <taxon>Spermatophyta</taxon>
        <taxon>Magnoliopsida</taxon>
        <taxon>eudicotyledons</taxon>
        <taxon>Gunneridae</taxon>
        <taxon>Pentapetalae</taxon>
        <taxon>asterids</taxon>
        <taxon>lamiids</taxon>
        <taxon>Solanales</taxon>
        <taxon>Solanaceae</taxon>
        <taxon>Solanoideae</taxon>
        <taxon>Hyoscyameae</taxon>
        <taxon>Anisodus</taxon>
    </lineage>
</organism>
<dbReference type="InterPro" id="IPR002885">
    <property type="entry name" value="PPR_rpt"/>
</dbReference>
<dbReference type="Gene3D" id="3.40.50.1110">
    <property type="entry name" value="SGNH hydrolase"/>
    <property type="match status" value="1"/>
</dbReference>
<keyword evidence="4" id="KW-0378">Hydrolase</keyword>
<feature type="signal peptide" evidence="7">
    <location>
        <begin position="1"/>
        <end position="25"/>
    </location>
</feature>
<dbReference type="PANTHER" id="PTHR22835">
    <property type="entry name" value="ZINC FINGER FYVE DOMAIN CONTAINING PROTEIN"/>
    <property type="match status" value="1"/>
</dbReference>
<dbReference type="Pfam" id="PF00657">
    <property type="entry name" value="Lipase_GDSL"/>
    <property type="match status" value="1"/>
</dbReference>
<dbReference type="Proteomes" id="UP001152561">
    <property type="component" value="Unassembled WGS sequence"/>
</dbReference>
<evidence type="ECO:0000256" key="4">
    <source>
        <dbReference type="ARBA" id="ARBA00022801"/>
    </source>
</evidence>
<evidence type="ECO:0000313" key="8">
    <source>
        <dbReference type="EMBL" id="KAJ8529491.1"/>
    </source>
</evidence>
<evidence type="ECO:0000256" key="1">
    <source>
        <dbReference type="ARBA" id="ARBA00008668"/>
    </source>
</evidence>
<dbReference type="FunFam" id="1.25.40.10:FF:000196">
    <property type="entry name" value="Pentatricopeptide repeat-containing protein At4g14850"/>
    <property type="match status" value="1"/>
</dbReference>
<evidence type="ECO:0000256" key="3">
    <source>
        <dbReference type="ARBA" id="ARBA00022737"/>
    </source>
</evidence>